<evidence type="ECO:0000256" key="2">
    <source>
        <dbReference type="ARBA" id="ARBA00022722"/>
    </source>
</evidence>
<dbReference type="InterPro" id="IPR051827">
    <property type="entry name" value="Cas4_exonuclease"/>
</dbReference>
<evidence type="ECO:0000313" key="9">
    <source>
        <dbReference type="Proteomes" id="UP001254165"/>
    </source>
</evidence>
<comment type="cofactor">
    <cofactor evidence="1">
        <name>[4Fe-4S] cluster</name>
        <dbReference type="ChEBI" id="CHEBI:49883"/>
    </cofactor>
</comment>
<dbReference type="PANTHER" id="PTHR36531">
    <property type="entry name" value="CRISPR-ASSOCIATED EXONUCLEASE CAS4"/>
    <property type="match status" value="1"/>
</dbReference>
<dbReference type="Pfam" id="PF01930">
    <property type="entry name" value="Cas_Cas4"/>
    <property type="match status" value="1"/>
</dbReference>
<evidence type="ECO:0000256" key="6">
    <source>
        <dbReference type="ARBA" id="ARBA00023014"/>
    </source>
</evidence>
<evidence type="ECO:0000313" key="8">
    <source>
        <dbReference type="EMBL" id="MDT8898627.1"/>
    </source>
</evidence>
<evidence type="ECO:0000256" key="3">
    <source>
        <dbReference type="ARBA" id="ARBA00022723"/>
    </source>
</evidence>
<accession>A0ABU3NP60</accession>
<dbReference type="RefSeq" id="WP_315625290.1">
    <property type="nucleotide sequence ID" value="NZ_JAUHMF010000002.1"/>
</dbReference>
<evidence type="ECO:0000256" key="4">
    <source>
        <dbReference type="ARBA" id="ARBA00022801"/>
    </source>
</evidence>
<evidence type="ECO:0000256" key="5">
    <source>
        <dbReference type="ARBA" id="ARBA00023004"/>
    </source>
</evidence>
<organism evidence="8 9">
    <name type="scientific">Thermanaerothrix solaris</name>
    <dbReference type="NCBI Taxonomy" id="3058434"/>
    <lineage>
        <taxon>Bacteria</taxon>
        <taxon>Bacillati</taxon>
        <taxon>Chloroflexota</taxon>
        <taxon>Anaerolineae</taxon>
        <taxon>Anaerolineales</taxon>
        <taxon>Anaerolineaceae</taxon>
        <taxon>Thermanaerothrix</taxon>
    </lineage>
</organism>
<dbReference type="Gene3D" id="3.90.320.10">
    <property type="match status" value="1"/>
</dbReference>
<keyword evidence="6" id="KW-0411">Iron-sulfur</keyword>
<keyword evidence="4" id="KW-0378">Hydrolase</keyword>
<proteinExistence type="predicted"/>
<dbReference type="Proteomes" id="UP001254165">
    <property type="component" value="Unassembled WGS sequence"/>
</dbReference>
<dbReference type="InterPro" id="IPR022765">
    <property type="entry name" value="Dna2/Cas4_DUF83"/>
</dbReference>
<dbReference type="InterPro" id="IPR011604">
    <property type="entry name" value="PDDEXK-like_dom_sf"/>
</dbReference>
<evidence type="ECO:0000256" key="1">
    <source>
        <dbReference type="ARBA" id="ARBA00001966"/>
    </source>
</evidence>
<sequence length="171" mass="19601">MIIGLIFVSLLVLVALFLLWQGRREQQRAGLPLGRLLYTDLHPLRPTERVLFDPQTGLSGKPDYVVQQGDVLIPVEVKAREAPLQPHLGHIYQVLAYCLLIESHTGHRPPYGVLRYRNRTFAIDYTPQAEQTLRDLLTEMQNATPRTLVRSHNEVTRCAHCGYRAHCDQRL</sequence>
<comment type="caution">
    <text evidence="8">The sequence shown here is derived from an EMBL/GenBank/DDBJ whole genome shotgun (WGS) entry which is preliminary data.</text>
</comment>
<protein>
    <submittedName>
        <fullName evidence="8">Dna2/Cas4 domain-containing protein</fullName>
    </submittedName>
</protein>
<reference evidence="8 9" key="1">
    <citation type="submission" date="2023-07" db="EMBL/GenBank/DDBJ databases">
        <title>Novel species of Thermanaerothrix with wide hydrolytic capabilities.</title>
        <authorList>
            <person name="Zayulina K.S."/>
            <person name="Podosokorskaya O.A."/>
            <person name="Elcheninov A.G."/>
        </authorList>
    </citation>
    <scope>NUCLEOTIDE SEQUENCE [LARGE SCALE GENOMIC DNA]</scope>
    <source>
        <strain evidence="8 9">4228-RoL</strain>
    </source>
</reference>
<keyword evidence="2" id="KW-0540">Nuclease</keyword>
<gene>
    <name evidence="8" type="ORF">QYE77_10125</name>
</gene>
<keyword evidence="9" id="KW-1185">Reference proteome</keyword>
<feature type="domain" description="DUF83" evidence="7">
    <location>
        <begin position="29"/>
        <end position="167"/>
    </location>
</feature>
<name>A0ABU3NP60_9CHLR</name>
<dbReference type="EMBL" id="JAUHMF010000002">
    <property type="protein sequence ID" value="MDT8898627.1"/>
    <property type="molecule type" value="Genomic_DNA"/>
</dbReference>
<keyword evidence="5" id="KW-0408">Iron</keyword>
<evidence type="ECO:0000259" key="7">
    <source>
        <dbReference type="Pfam" id="PF01930"/>
    </source>
</evidence>
<keyword evidence="3" id="KW-0479">Metal-binding</keyword>
<dbReference type="PANTHER" id="PTHR36531:SF6">
    <property type="entry name" value="DNA REPLICATION ATP-DEPENDENT HELICASE_NUCLEASE DNA2"/>
    <property type="match status" value="1"/>
</dbReference>